<evidence type="ECO:0000256" key="2">
    <source>
        <dbReference type="ARBA" id="ARBA00006044"/>
    </source>
</evidence>
<feature type="signal peptide" evidence="10">
    <location>
        <begin position="1"/>
        <end position="15"/>
    </location>
</feature>
<evidence type="ECO:0000256" key="7">
    <source>
        <dbReference type="ARBA" id="ARBA00023277"/>
    </source>
</evidence>
<evidence type="ECO:0000256" key="9">
    <source>
        <dbReference type="ARBA" id="ARBA00023326"/>
    </source>
</evidence>
<evidence type="ECO:0000256" key="6">
    <source>
        <dbReference type="ARBA" id="ARBA00023001"/>
    </source>
</evidence>
<keyword evidence="7" id="KW-0119">Carbohydrate metabolism</keyword>
<keyword evidence="4 10" id="KW-0732">Signal</keyword>
<name>A0A812GAC1_9DINO</name>
<dbReference type="PANTHER" id="PTHR33753">
    <property type="entry name" value="1,4-BETA-D-GLUCAN CELLOBIOHYDROLASE B"/>
    <property type="match status" value="1"/>
</dbReference>
<dbReference type="Proteomes" id="UP000604046">
    <property type="component" value="Unassembled WGS sequence"/>
</dbReference>
<reference evidence="11" key="1">
    <citation type="submission" date="2021-02" db="EMBL/GenBank/DDBJ databases">
        <authorList>
            <person name="Dougan E. K."/>
            <person name="Rhodes N."/>
            <person name="Thang M."/>
            <person name="Chan C."/>
        </authorList>
    </citation>
    <scope>NUCLEOTIDE SEQUENCE</scope>
</reference>
<feature type="chain" id="PRO_5032443573" description="cellulose 1,4-beta-cellobiosidase (non-reducing end)" evidence="10">
    <location>
        <begin position="16"/>
        <end position="1623"/>
    </location>
</feature>
<evidence type="ECO:0000256" key="4">
    <source>
        <dbReference type="ARBA" id="ARBA00022729"/>
    </source>
</evidence>
<comment type="caution">
    <text evidence="11">The sequence shown here is derived from an EMBL/GenBank/DDBJ whole genome shotgun (WGS) entry which is preliminary data.</text>
</comment>
<dbReference type="GO" id="GO:0016162">
    <property type="term" value="F:cellulose 1,4-beta-cellobiosidase activity"/>
    <property type="evidence" value="ECO:0007669"/>
    <property type="project" value="UniProtKB-EC"/>
</dbReference>
<evidence type="ECO:0000256" key="5">
    <source>
        <dbReference type="ARBA" id="ARBA00022801"/>
    </source>
</evidence>
<dbReference type="Gene3D" id="2.70.100.10">
    <property type="entry name" value="Glycoside hydrolase, family 7, domain"/>
    <property type="match status" value="1"/>
</dbReference>
<dbReference type="InterPro" id="IPR036691">
    <property type="entry name" value="Endo/exonu/phosph_ase_sf"/>
</dbReference>
<dbReference type="SUPFAM" id="SSF56219">
    <property type="entry name" value="DNase I-like"/>
    <property type="match status" value="1"/>
</dbReference>
<comment type="similarity">
    <text evidence="2">Belongs to the glycosyl hydrolase 7 (cellulase C) family.</text>
</comment>
<comment type="catalytic activity">
    <reaction evidence="1">
        <text>Hydrolysis of (1-&gt;4)-beta-D-glucosidic linkages in cellulose and cellotetraose, releasing cellobiose from the non-reducing ends of the chains.</text>
        <dbReference type="EC" id="3.2.1.91"/>
    </reaction>
</comment>
<dbReference type="EMBL" id="CAJNDS010000014">
    <property type="protein sequence ID" value="CAE6916786.1"/>
    <property type="molecule type" value="Genomic_DNA"/>
</dbReference>
<keyword evidence="6" id="KW-0136">Cellulose degradation</keyword>
<proteinExistence type="inferred from homology"/>
<keyword evidence="5" id="KW-0378">Hydrolase</keyword>
<evidence type="ECO:0000313" key="12">
    <source>
        <dbReference type="Proteomes" id="UP000604046"/>
    </source>
</evidence>
<dbReference type="InterPro" id="IPR001722">
    <property type="entry name" value="Glyco_hydro_7"/>
</dbReference>
<evidence type="ECO:0000256" key="1">
    <source>
        <dbReference type="ARBA" id="ARBA00001641"/>
    </source>
</evidence>
<evidence type="ECO:0000313" key="11">
    <source>
        <dbReference type="EMBL" id="CAE6916786.1"/>
    </source>
</evidence>
<evidence type="ECO:0000256" key="10">
    <source>
        <dbReference type="SAM" id="SignalP"/>
    </source>
</evidence>
<dbReference type="Pfam" id="PF00840">
    <property type="entry name" value="Glyco_hydro_7"/>
    <property type="match status" value="1"/>
</dbReference>
<keyword evidence="9" id="KW-0624">Polysaccharide degradation</keyword>
<accession>A0A812GAC1</accession>
<dbReference type="PRINTS" id="PR00734">
    <property type="entry name" value="GLHYDRLASE7"/>
</dbReference>
<dbReference type="InterPro" id="IPR037019">
    <property type="entry name" value="Glyco_hydro_7_sf"/>
</dbReference>
<dbReference type="OrthoDB" id="448123at2759"/>
<organism evidence="11 12">
    <name type="scientific">Symbiodinium natans</name>
    <dbReference type="NCBI Taxonomy" id="878477"/>
    <lineage>
        <taxon>Eukaryota</taxon>
        <taxon>Sar</taxon>
        <taxon>Alveolata</taxon>
        <taxon>Dinophyceae</taxon>
        <taxon>Suessiales</taxon>
        <taxon>Symbiodiniaceae</taxon>
        <taxon>Symbiodinium</taxon>
    </lineage>
</organism>
<keyword evidence="12" id="KW-1185">Reference proteome</keyword>
<dbReference type="EC" id="3.2.1.91" evidence="3"/>
<sequence length="1623" mass="181599">MALRIFLLLLPLCAAQQAGTLKEEGNPTMAVKECTKAGGCTTKEHKLVLDANWRWIHTTDGYKNCYTGNEWDTGICTDPDTCAQGCALEAVDAGQYQSIYGISAVPGGVRLNFVTGSNVGSRLFLLEDDDSYKLFKLKNREFSVDVDSSTVECGMNGAMYFIEMAADGGKGLGYNDAGAKYGTGYCDAQCPHDVKFIDGKANSKDWKQEILDAFDGYHVVGLCGTKYRKHSSDPSCRVSTVGSFRLYEWGNPGKSEHAAGLAICIRRQVFAEHNIRQIYDIPSVFQGRLGVLRVKRKDVDFCFIAAYPWVQGRTASERSRIDRFWQYVGSVISSLPHRCVPVVLTDANARNGLHRDESGAIVPIESPAIGACTREFENSSGASFRRMLEEQFLCSINSFRAPGHTYFGNVAGVKSRIDHIVLPQSLQSQVVSSGVLYSVGSRLQRVYGPGKRDHMPVNVVFRHASSFTGQAGHRGRKFHWDQSALVNGVLRGDMRRQLVDAVTRNCAELDFAKYTRPDCNQLPPAPDVYWKAFSTAIHSPAYDLYQRKKPSQQRRPADTQKALQTHAEAREVIAALPKSLVPVQDRQHTHQFLAELLFQWRAASKFYSTRAAADRLLKRDARKVVADRIVEFNHAHHARDDAHVWRMGRVLSGFRVGPKRRRYDRPLGSCPEAREWVRFMAQPGNKGGCSGHEVDWEVAFHEALTCKREPVRSLAAARSMATEDFRNVLSLLRVHRLRKVVPDWAVPGEIWRQLASPDEYYVKRRLGIGYDSRLNVHLFRQCLYGLFVSIRLYDTLPLHWNLSQTFQIDKQNSQPGCAGLRSINTFEPLGKIHIRSLWDRGIRRCERHWAAGYVKHKSRVTPIMQRRIVKARLRRAGQSHCDSFYDAKNAFPSVARPICDAAIQETCKPEDINLLKQRNNQAIMRFLASDRVVFIATGSGSLQGDSHAGEQFLEQYHPALDEWVQRLSNVEGSDLVVWDQIGNMFVDASISSYADDLARTVLCSTPHDLAARLHRANQELCDVLEPLGVAQNLDKQEHVPCFVRSHALSHTRLVFHQAVLPGRTKQAAKYLGSLHHATCNDNAEIDQRLRKADIGWFSMGKFWFRNGLLRASLVLVFKGLVYSTLLSGLEALCLSKSQLERLDTYVLRRGRQLMHGTACQKFASDGQITYKALPALSVWRFLQMVPAHIELRLRRLRFWQNVALHSELHAVLLGCLFSQFDFETSASVDAEGKPTAYANPWLRQLADDVQSLACLDSGSLLVTELRGRLTLLFTEYREDFVRVDVTEFRAQFLGHAVPPPGWVAPPQDVEDALLLPAQERSFTCLRKCADGTPAIILNVPSRKGVAQVEGLVSIQHWKNLVLWHAQLVTCTVIFWTTCCNTCVVMIRLQPFLPDKGNNLKSQPTKLVSIMSAPAWLIGSGGQGEAPPARRQRVDPPAGALAADNQRKLTILLAKSVLKHAADIRELQSAVLTTLLIPKDTAVVSAMSTATQGHNTQAAELRKAGKQRECEALGEPHVHAWMAMVMQLMESHHVSSEDKQKLEAHIASATSAKALEPLVLVAKCRKCFDPKRMRLTLCVQHQLHDVHEVVIKGLQGVGAQLKRGVAPRSGSEREIQAILDALLE</sequence>
<protein>
    <recommendedName>
        <fullName evidence="3">cellulose 1,4-beta-cellobiosidase (non-reducing end)</fullName>
        <ecNumber evidence="3">3.2.1.91</ecNumber>
    </recommendedName>
</protein>
<dbReference type="PANTHER" id="PTHR33753:SF2">
    <property type="entry name" value="GLYCOSIDE HYDROLASE FAMILY 7 PROTEIN"/>
    <property type="match status" value="1"/>
</dbReference>
<gene>
    <name evidence="11" type="primary">cbhB</name>
    <name evidence="11" type="ORF">SNAT2548_LOCUS311</name>
</gene>
<keyword evidence="8" id="KW-0326">Glycosidase</keyword>
<dbReference type="InterPro" id="IPR013320">
    <property type="entry name" value="ConA-like_dom_sf"/>
</dbReference>
<evidence type="ECO:0000256" key="3">
    <source>
        <dbReference type="ARBA" id="ARBA00012561"/>
    </source>
</evidence>
<dbReference type="GO" id="GO:0030245">
    <property type="term" value="P:cellulose catabolic process"/>
    <property type="evidence" value="ECO:0007669"/>
    <property type="project" value="UniProtKB-KW"/>
</dbReference>
<dbReference type="SUPFAM" id="SSF49899">
    <property type="entry name" value="Concanavalin A-like lectins/glucanases"/>
    <property type="match status" value="1"/>
</dbReference>
<evidence type="ECO:0000256" key="8">
    <source>
        <dbReference type="ARBA" id="ARBA00023295"/>
    </source>
</evidence>